<name>A0A0A7LAR1_9ARCH</name>
<comment type="subunit">
    <text evidence="2 14">Homodimer.</text>
</comment>
<dbReference type="Pfam" id="PF09334">
    <property type="entry name" value="tRNA-synt_1g"/>
    <property type="match status" value="1"/>
</dbReference>
<dbReference type="InterPro" id="IPR033911">
    <property type="entry name" value="MetRS_core"/>
</dbReference>
<protein>
    <recommendedName>
        <fullName evidence="14">Methionine--tRNA ligase</fullName>
        <ecNumber evidence="14">6.1.1.10</ecNumber>
    </recommendedName>
    <alternativeName>
        <fullName evidence="14">Methionyl-tRNA synthetase</fullName>
        <shortName evidence="14">MetRS</shortName>
    </alternativeName>
</protein>
<dbReference type="PANTHER" id="PTHR45765">
    <property type="entry name" value="METHIONINE--TRNA LIGASE"/>
    <property type="match status" value="1"/>
</dbReference>
<dbReference type="Gene3D" id="2.20.28.20">
    <property type="entry name" value="Methionyl-tRNA synthetase, Zn-domain"/>
    <property type="match status" value="1"/>
</dbReference>
<comment type="similarity">
    <text evidence="14">Belongs to the class-I aminoacyl-tRNA synthetase family. MetG type 1 subfamily.</text>
</comment>
<dbReference type="InterPro" id="IPR002547">
    <property type="entry name" value="tRNA-bd_dom"/>
</dbReference>
<evidence type="ECO:0000256" key="6">
    <source>
        <dbReference type="ARBA" id="ARBA00022723"/>
    </source>
</evidence>
<accession>A0A0A7LAR1</accession>
<dbReference type="CDD" id="cd02153">
    <property type="entry name" value="tRNA_bindingDomain"/>
    <property type="match status" value="1"/>
</dbReference>
<dbReference type="SUPFAM" id="SSF50249">
    <property type="entry name" value="Nucleic acid-binding proteins"/>
    <property type="match status" value="1"/>
</dbReference>
<dbReference type="InterPro" id="IPR014729">
    <property type="entry name" value="Rossmann-like_a/b/a_fold"/>
</dbReference>
<dbReference type="PROSITE" id="PS50886">
    <property type="entry name" value="TRBD"/>
    <property type="match status" value="1"/>
</dbReference>
<dbReference type="EC" id="6.1.1.10" evidence="14"/>
<dbReference type="PANTHER" id="PTHR45765:SF1">
    <property type="entry name" value="METHIONINE--TRNA LIGASE, CYTOPLASMIC"/>
    <property type="match status" value="1"/>
</dbReference>
<dbReference type="InterPro" id="IPR041872">
    <property type="entry name" value="Anticodon_Met"/>
</dbReference>
<evidence type="ECO:0000256" key="9">
    <source>
        <dbReference type="ARBA" id="ARBA00022840"/>
    </source>
</evidence>
<dbReference type="HAMAP" id="MF_00098">
    <property type="entry name" value="Met_tRNA_synth_type1"/>
    <property type="match status" value="1"/>
</dbReference>
<dbReference type="HOGENOM" id="CLU_009710_1_2_2"/>
<dbReference type="InterPro" id="IPR029038">
    <property type="entry name" value="MetRS_Zn"/>
</dbReference>
<dbReference type="GO" id="GO:0004825">
    <property type="term" value="F:methionine-tRNA ligase activity"/>
    <property type="evidence" value="ECO:0007669"/>
    <property type="project" value="UniProtKB-UniRule"/>
</dbReference>
<dbReference type="NCBIfam" id="TIGR00398">
    <property type="entry name" value="metG"/>
    <property type="match status" value="1"/>
</dbReference>
<dbReference type="Gene3D" id="1.10.730.10">
    <property type="entry name" value="Isoleucyl-tRNA Synthetase, Domain 1"/>
    <property type="match status" value="1"/>
</dbReference>
<feature type="binding site" evidence="14">
    <location>
        <position position="335"/>
    </location>
    <ligand>
        <name>ATP</name>
        <dbReference type="ChEBI" id="CHEBI:30616"/>
    </ligand>
</feature>
<evidence type="ECO:0000256" key="13">
    <source>
        <dbReference type="ARBA" id="ARBA00047364"/>
    </source>
</evidence>
<evidence type="ECO:0000313" key="16">
    <source>
        <dbReference type="EMBL" id="AIZ56255.1"/>
    </source>
</evidence>
<dbReference type="GO" id="GO:0006431">
    <property type="term" value="P:methionyl-tRNA aminoacylation"/>
    <property type="evidence" value="ECO:0007669"/>
    <property type="project" value="UniProtKB-UniRule"/>
</dbReference>
<dbReference type="SUPFAM" id="SSF52374">
    <property type="entry name" value="Nucleotidylyl transferase"/>
    <property type="match status" value="1"/>
</dbReference>
<keyword evidence="8 14" id="KW-0862">Zinc</keyword>
<dbReference type="GO" id="GO:0005524">
    <property type="term" value="F:ATP binding"/>
    <property type="evidence" value="ECO:0007669"/>
    <property type="project" value="UniProtKB-UniRule"/>
</dbReference>
<evidence type="ECO:0000256" key="7">
    <source>
        <dbReference type="ARBA" id="ARBA00022741"/>
    </source>
</evidence>
<dbReference type="GO" id="GO:0046872">
    <property type="term" value="F:metal ion binding"/>
    <property type="evidence" value="ECO:0007669"/>
    <property type="project" value="UniProtKB-KW"/>
</dbReference>
<dbReference type="InterPro" id="IPR014758">
    <property type="entry name" value="Met-tRNA_synth"/>
</dbReference>
<keyword evidence="3 14" id="KW-0963">Cytoplasm</keyword>
<feature type="short sequence motif" description="'KMSKS' region" evidence="14">
    <location>
        <begin position="332"/>
        <end position="336"/>
    </location>
</feature>
<feature type="binding site" evidence="14">
    <location>
        <position position="146"/>
    </location>
    <ligand>
        <name>Zn(2+)</name>
        <dbReference type="ChEBI" id="CHEBI:29105"/>
    </ligand>
</feature>
<keyword evidence="10 14" id="KW-0694">RNA-binding</keyword>
<comment type="function">
    <text evidence="14">Is required not only for elongation of protein synthesis but also for the initiation of all mRNA translation through initiator tRNA(fMet) aminoacylation.</text>
</comment>
<evidence type="ECO:0000256" key="12">
    <source>
        <dbReference type="ARBA" id="ARBA00023146"/>
    </source>
</evidence>
<dbReference type="NCBIfam" id="NF001100">
    <property type="entry name" value="PRK00133.1"/>
    <property type="match status" value="1"/>
</dbReference>
<evidence type="ECO:0000256" key="11">
    <source>
        <dbReference type="ARBA" id="ARBA00022917"/>
    </source>
</evidence>
<sequence length="740" mass="83147">MSKICINIAWPYANGPIHLGHVAGSLLPPDIFGRYNRLIGNEVLVVGGSDQHGTPITVTAEKEGSTPDAVADRYHKINKKAIEDMGIQYSLFTKTNCANHFEVVHNIFNDLLKKDYLYEKLTDQYYCEKCQKFLPDRYVEGTCPKCGKEDTRSDQCDKCGTTFEPGDLIKPRCIHCKGEPVVKQSNQFFLRLSAFNDQLTDFIDSKDYWRPNVKAFTANWLKDGLHDRAITRDMSWGVPIPLPGWEDKVIYVWFEAVIGYLSASIEYSKNVGKPDLWEEYWKDPNTKHYYFIGKDNIPFHSIIWPGILIGIGGLNLPYDIPANEYLMFKGGKLSKSRGGAIDIPSVLSKYDVDAVRYYLSINMPDTHDSDFTWEDFQTKVNNELVSALGNYYHRCLSFTQKNFGKIPGADSKEGSKEVIDMIRLTLDEYNECLSHCDFKKGIKAVMELARFGNRYFDSMKPWALIKENKEQCGKVLNNNLMIVKALSVMAWPFMPRSSERIWKDLGYKESIEKSGLDAVTSKLPAGRGLSEPMPVYKKVEIPKEEEEDDASAFADFKKADLRVGQIVSADNHPDAEKLFLMKIDIGEAVPRQIVAGLRAYYSKEQLVGRKMILVSNLKPAKLRGYMSEGMVLAADDEAIGGKSVQLLRPTKDVPVGTKMNSGLENSSAQIEIKDFQNVKMVVSKTSGKKLLCNSLEIEIPKEAPKVITAVIDGDSAIALSDGKDCFATVDNEMKDGAGVR</sequence>
<dbReference type="PROSITE" id="PS00178">
    <property type="entry name" value="AA_TRNA_LIGASE_I"/>
    <property type="match status" value="1"/>
</dbReference>
<dbReference type="Pfam" id="PF01588">
    <property type="entry name" value="tRNA_bind"/>
    <property type="match status" value="1"/>
</dbReference>
<keyword evidence="5 14" id="KW-0436">Ligase</keyword>
<gene>
    <name evidence="14 16" type="primary">metG</name>
    <name evidence="16" type="ORF">Mpt1_c03590</name>
</gene>
<dbReference type="NCBIfam" id="TIGR00399">
    <property type="entry name" value="metG_C_term"/>
    <property type="match status" value="1"/>
</dbReference>
<feature type="binding site" evidence="14">
    <location>
        <position position="156"/>
    </location>
    <ligand>
        <name>Zn(2+)</name>
        <dbReference type="ChEBI" id="CHEBI:29105"/>
    </ligand>
</feature>
<comment type="cofactor">
    <cofactor evidence="14">
        <name>Zn(2+)</name>
        <dbReference type="ChEBI" id="CHEBI:29105"/>
    </cofactor>
    <text evidence="14">Binds 1 zinc ion per subunit.</text>
</comment>
<dbReference type="RefSeq" id="WP_048111587.1">
    <property type="nucleotide sequence ID" value="NZ_CP010070.1"/>
</dbReference>
<dbReference type="Gene3D" id="3.40.50.620">
    <property type="entry name" value="HUPs"/>
    <property type="match status" value="1"/>
</dbReference>
<dbReference type="InterPro" id="IPR004495">
    <property type="entry name" value="Met-tRNA-synth_bsu_C"/>
</dbReference>
<keyword evidence="9 14" id="KW-0067">ATP-binding</keyword>
<dbReference type="PRINTS" id="PR01041">
    <property type="entry name" value="TRNASYNTHMET"/>
</dbReference>
<reference evidence="16 17" key="1">
    <citation type="journal article" date="2014" name="Appl. Environ. Microbiol.">
        <title>Comparative Genome Analysis of 'Candidatus Methanoplasma termitum' Indicates a New Mode of Energy Metabolism in the Seventh Order of Methanogens.</title>
        <authorList>
            <person name="Lang K."/>
            <person name="Schuldes J."/>
            <person name="Klingl A."/>
            <person name="Poehlein A."/>
            <person name="Daniel R."/>
            <person name="Brune A."/>
        </authorList>
    </citation>
    <scope>NUCLEOTIDE SEQUENCE [LARGE SCALE GENOMIC DNA]</scope>
    <source>
        <strain evidence="17">Mpt1</strain>
    </source>
</reference>
<comment type="catalytic activity">
    <reaction evidence="13 14">
        <text>tRNA(Met) + L-methionine + ATP = L-methionyl-tRNA(Met) + AMP + diphosphate</text>
        <dbReference type="Rhea" id="RHEA:13481"/>
        <dbReference type="Rhea" id="RHEA-COMP:9667"/>
        <dbReference type="Rhea" id="RHEA-COMP:9698"/>
        <dbReference type="ChEBI" id="CHEBI:30616"/>
        <dbReference type="ChEBI" id="CHEBI:33019"/>
        <dbReference type="ChEBI" id="CHEBI:57844"/>
        <dbReference type="ChEBI" id="CHEBI:78442"/>
        <dbReference type="ChEBI" id="CHEBI:78530"/>
        <dbReference type="ChEBI" id="CHEBI:456215"/>
        <dbReference type="EC" id="6.1.1.10"/>
    </reaction>
</comment>
<feature type="binding site" evidence="14">
    <location>
        <position position="159"/>
    </location>
    <ligand>
        <name>Zn(2+)</name>
        <dbReference type="ChEBI" id="CHEBI:29105"/>
    </ligand>
</feature>
<evidence type="ECO:0000256" key="5">
    <source>
        <dbReference type="ARBA" id="ARBA00022598"/>
    </source>
</evidence>
<dbReference type="GO" id="GO:0005829">
    <property type="term" value="C:cytosol"/>
    <property type="evidence" value="ECO:0007669"/>
    <property type="project" value="TreeGrafter"/>
</dbReference>
<dbReference type="SUPFAM" id="SSF57770">
    <property type="entry name" value="Methionyl-tRNA synthetase (MetRS), Zn-domain"/>
    <property type="match status" value="1"/>
</dbReference>
<feature type="short sequence motif" description="'HIGH' region" evidence="14">
    <location>
        <begin position="11"/>
        <end position="21"/>
    </location>
</feature>
<comment type="subcellular location">
    <subcellularLocation>
        <location evidence="1 14">Cytoplasm</location>
    </subcellularLocation>
</comment>
<feature type="binding site" evidence="14">
    <location>
        <position position="143"/>
    </location>
    <ligand>
        <name>Zn(2+)</name>
        <dbReference type="ChEBI" id="CHEBI:29105"/>
    </ligand>
</feature>
<dbReference type="AlphaFoldDB" id="A0A0A7LAR1"/>
<dbReference type="Gene3D" id="2.40.50.140">
    <property type="entry name" value="Nucleic acid-binding proteins"/>
    <property type="match status" value="1"/>
</dbReference>
<dbReference type="InterPro" id="IPR001412">
    <property type="entry name" value="aa-tRNA-synth_I_CS"/>
</dbReference>
<dbReference type="GeneID" id="24818028"/>
<evidence type="ECO:0000256" key="14">
    <source>
        <dbReference type="HAMAP-Rule" id="MF_00098"/>
    </source>
</evidence>
<dbReference type="CDD" id="cd00814">
    <property type="entry name" value="MetRS_core"/>
    <property type="match status" value="1"/>
</dbReference>
<dbReference type="Proteomes" id="UP000030787">
    <property type="component" value="Chromosome"/>
</dbReference>
<proteinExistence type="inferred from homology"/>
<keyword evidence="4 14" id="KW-0820">tRNA-binding</keyword>
<dbReference type="EMBL" id="CP010070">
    <property type="protein sequence ID" value="AIZ56255.1"/>
    <property type="molecule type" value="Genomic_DNA"/>
</dbReference>
<evidence type="ECO:0000256" key="10">
    <source>
        <dbReference type="ARBA" id="ARBA00022884"/>
    </source>
</evidence>
<dbReference type="InterPro" id="IPR009080">
    <property type="entry name" value="tRNAsynth_Ia_anticodon-bd"/>
</dbReference>
<organism evidence="16 17">
    <name type="scientific">Candidatus Methanoplasma termitum</name>
    <dbReference type="NCBI Taxonomy" id="1577791"/>
    <lineage>
        <taxon>Archaea</taxon>
        <taxon>Methanobacteriati</taxon>
        <taxon>Thermoplasmatota</taxon>
        <taxon>Thermoplasmata</taxon>
        <taxon>Methanomassiliicoccales</taxon>
        <taxon>Methanomassiliicoccaceae</taxon>
        <taxon>Candidatus Methanoplasma</taxon>
    </lineage>
</organism>
<dbReference type="STRING" id="1577791.Mpt1_c03590"/>
<evidence type="ECO:0000256" key="1">
    <source>
        <dbReference type="ARBA" id="ARBA00004496"/>
    </source>
</evidence>
<dbReference type="InterPro" id="IPR015413">
    <property type="entry name" value="Methionyl/Leucyl_tRNA_Synth"/>
</dbReference>
<feature type="domain" description="TRNA-binding" evidence="15">
    <location>
        <begin position="555"/>
        <end position="660"/>
    </location>
</feature>
<dbReference type="SUPFAM" id="SSF47323">
    <property type="entry name" value="Anticodon-binding domain of a subclass of class I aminoacyl-tRNA synthetases"/>
    <property type="match status" value="1"/>
</dbReference>
<dbReference type="CDD" id="cd07957">
    <property type="entry name" value="Anticodon_Ia_Met"/>
    <property type="match status" value="1"/>
</dbReference>
<evidence type="ECO:0000256" key="4">
    <source>
        <dbReference type="ARBA" id="ARBA00022555"/>
    </source>
</evidence>
<evidence type="ECO:0000256" key="3">
    <source>
        <dbReference type="ARBA" id="ARBA00022490"/>
    </source>
</evidence>
<evidence type="ECO:0000256" key="8">
    <source>
        <dbReference type="ARBA" id="ARBA00022833"/>
    </source>
</evidence>
<dbReference type="InterPro" id="IPR023458">
    <property type="entry name" value="Met-tRNA_ligase_1"/>
</dbReference>
<keyword evidence="7 14" id="KW-0547">Nucleotide-binding</keyword>
<dbReference type="Pfam" id="PF19303">
    <property type="entry name" value="Anticodon_3"/>
    <property type="match status" value="1"/>
</dbReference>
<dbReference type="InterPro" id="IPR012340">
    <property type="entry name" value="NA-bd_OB-fold"/>
</dbReference>
<dbReference type="KEGG" id="mear:Mpt1_c03590"/>
<evidence type="ECO:0000256" key="2">
    <source>
        <dbReference type="ARBA" id="ARBA00011738"/>
    </source>
</evidence>
<dbReference type="GO" id="GO:0000049">
    <property type="term" value="F:tRNA binding"/>
    <property type="evidence" value="ECO:0007669"/>
    <property type="project" value="UniProtKB-UniRule"/>
</dbReference>
<keyword evidence="11 14" id="KW-0648">Protein biosynthesis</keyword>
<keyword evidence="17" id="KW-1185">Reference proteome</keyword>
<evidence type="ECO:0000259" key="15">
    <source>
        <dbReference type="PROSITE" id="PS50886"/>
    </source>
</evidence>
<keyword evidence="6 14" id="KW-0479">Metal-binding</keyword>
<keyword evidence="12 14" id="KW-0030">Aminoacyl-tRNA synthetase</keyword>
<dbReference type="OrthoDB" id="371856at2157"/>
<evidence type="ECO:0000313" key="17">
    <source>
        <dbReference type="Proteomes" id="UP000030787"/>
    </source>
</evidence>
<dbReference type="FunFam" id="2.20.28.20:FF:000001">
    <property type="entry name" value="Methionine--tRNA ligase"/>
    <property type="match status" value="1"/>
</dbReference>